<feature type="signal peptide" evidence="12">
    <location>
        <begin position="1"/>
        <end position="33"/>
    </location>
</feature>
<evidence type="ECO:0000313" key="15">
    <source>
        <dbReference type="EMBL" id="MYM70969.1"/>
    </source>
</evidence>
<accession>A0A7X4GXP4</accession>
<evidence type="ECO:0000256" key="4">
    <source>
        <dbReference type="ARBA" id="ARBA00022452"/>
    </source>
</evidence>
<evidence type="ECO:0000256" key="6">
    <source>
        <dbReference type="ARBA" id="ARBA00023077"/>
    </source>
</evidence>
<evidence type="ECO:0000256" key="11">
    <source>
        <dbReference type="RuleBase" id="RU003357"/>
    </source>
</evidence>
<dbReference type="Proteomes" id="UP000469734">
    <property type="component" value="Unassembled WGS sequence"/>
</dbReference>
<name>A0A7X4GXP4_9BURK</name>
<evidence type="ECO:0000256" key="8">
    <source>
        <dbReference type="ARBA" id="ARBA00023170"/>
    </source>
</evidence>
<evidence type="ECO:0000256" key="2">
    <source>
        <dbReference type="ARBA" id="ARBA00009810"/>
    </source>
</evidence>
<keyword evidence="3 10" id="KW-0813">Transport</keyword>
<evidence type="ECO:0000313" key="16">
    <source>
        <dbReference type="Proteomes" id="UP000469734"/>
    </source>
</evidence>
<dbReference type="RefSeq" id="WP_161048787.1">
    <property type="nucleotide sequence ID" value="NZ_WWCR01000001.1"/>
</dbReference>
<keyword evidence="5 10" id="KW-0812">Transmembrane</keyword>
<comment type="subcellular location">
    <subcellularLocation>
        <location evidence="1 10">Cell outer membrane</location>
        <topology evidence="1 10">Multi-pass membrane protein</topology>
    </subcellularLocation>
</comment>
<dbReference type="Gene3D" id="2.40.170.20">
    <property type="entry name" value="TonB-dependent receptor, beta-barrel domain"/>
    <property type="match status" value="1"/>
</dbReference>
<keyword evidence="9 10" id="KW-0998">Cell outer membrane</keyword>
<comment type="similarity">
    <text evidence="2 10 11">Belongs to the TonB-dependent receptor family.</text>
</comment>
<dbReference type="InterPro" id="IPR039426">
    <property type="entry name" value="TonB-dep_rcpt-like"/>
</dbReference>
<keyword evidence="7 10" id="KW-0472">Membrane</keyword>
<evidence type="ECO:0000259" key="13">
    <source>
        <dbReference type="Pfam" id="PF00593"/>
    </source>
</evidence>
<dbReference type="Pfam" id="PF07715">
    <property type="entry name" value="Plug"/>
    <property type="match status" value="1"/>
</dbReference>
<keyword evidence="4 10" id="KW-1134">Transmembrane beta strand</keyword>
<sequence>MMMETAISRAVRLMFSGSAALIGAGLLAQPVFAQDTPVIQRVEITGSSIKRVDAETSLPVQVVTKADIAKTGASSTEELLQSISAFSSAGGVSNATGAGTSTGGLSSISLRGLGSTRTLVLVNGRRLAAFAGSDGSSVNVNAIPLAAIERVEVLKDGASGVYGSDAVAGVVNFILSKRVEGIEVTGTYGSPSESGGGQNGRASITGGYNNDALSIVASGSYEKEKALFGRDRSYAASATRLPYYNSTATGLGNIQGSFTPGPGGGPDAGFSTGGSGYGNPLAIGDKCSTIKMATLQGGAKGSPYCAYDSGPDVGLTPDRELYNFTSNLNYKLNENHELFADLLYSQSKITQTYQASPARASFFETDGQFAAQGVDAALLLYPSNPAYQSIAVPYLTSQGYTSLIGKPLSITSRVFDFGPRQNVDTAKQARIVVGAKGSLSFGDYEVGLSHNESKLESAVTSGYFSQVAYAKIINASNWNPWAAGGVQTGALADQLKSAAFSGTFLNAKSTSDALDAKITGDFFKVAGITPQYAVGLQSRKEKYVTDPSAAYESGDISGLGGSVVPIDRSRTVNSVFGELSVPVLKNLDVNLSARDDKYNDVGNSANWKGNFMWRATKEIALRGSYGTGFRAPSLVDLWTPQTLGTSEQFNDPATHQNGLQVNALSGGNPNLKPEKSKQYSVGLVWQPVASTSIVVDFFNINIRDILATPSAQEIVSRFRAGDSAYAGLVTLRDNEIVSIRSTLANTGNANVQGIDLSANWKDNFSFGKLSVDLNGTYMDDFNQTSPGGDISHKVGTIVDYSGNPVIGAQNGGVILRWKHNLAGTWSNGPWATTLIQRFRTGYEVGHDLNDNRVFIGAEAIYDANVTWKGIKNLTLALGVRNLFDKQPQTIGTAVTNQFQAGYDINQYDPRGRFVYVTAGYKF</sequence>
<dbReference type="InterPro" id="IPR037066">
    <property type="entry name" value="Plug_dom_sf"/>
</dbReference>
<evidence type="ECO:0000256" key="5">
    <source>
        <dbReference type="ARBA" id="ARBA00022692"/>
    </source>
</evidence>
<dbReference type="InterPro" id="IPR000531">
    <property type="entry name" value="Beta-barrel_TonB"/>
</dbReference>
<organism evidence="15 16">
    <name type="scientific">Duganella margarita</name>
    <dbReference type="NCBI Taxonomy" id="2692170"/>
    <lineage>
        <taxon>Bacteria</taxon>
        <taxon>Pseudomonadati</taxon>
        <taxon>Pseudomonadota</taxon>
        <taxon>Betaproteobacteria</taxon>
        <taxon>Burkholderiales</taxon>
        <taxon>Oxalobacteraceae</taxon>
        <taxon>Telluria group</taxon>
        <taxon>Duganella</taxon>
    </lineage>
</organism>
<dbReference type="SUPFAM" id="SSF56935">
    <property type="entry name" value="Porins"/>
    <property type="match status" value="1"/>
</dbReference>
<dbReference type="InterPro" id="IPR036942">
    <property type="entry name" value="Beta-barrel_TonB_sf"/>
</dbReference>
<evidence type="ECO:0000256" key="10">
    <source>
        <dbReference type="PROSITE-ProRule" id="PRU01360"/>
    </source>
</evidence>
<feature type="domain" description="TonB-dependent receptor plug" evidence="14">
    <location>
        <begin position="55"/>
        <end position="170"/>
    </location>
</feature>
<keyword evidence="8 15" id="KW-0675">Receptor</keyword>
<gene>
    <name evidence="15" type="ORF">GTP56_01995</name>
</gene>
<comment type="caution">
    <text evidence="15">The sequence shown here is derived from an EMBL/GenBank/DDBJ whole genome shotgun (WGS) entry which is preliminary data.</text>
</comment>
<dbReference type="Gene3D" id="2.170.130.10">
    <property type="entry name" value="TonB-dependent receptor, plug domain"/>
    <property type="match status" value="1"/>
</dbReference>
<evidence type="ECO:0000259" key="14">
    <source>
        <dbReference type="Pfam" id="PF07715"/>
    </source>
</evidence>
<evidence type="ECO:0000256" key="12">
    <source>
        <dbReference type="SAM" id="SignalP"/>
    </source>
</evidence>
<protein>
    <submittedName>
        <fullName evidence="15">TonB-dependent receptor</fullName>
    </submittedName>
</protein>
<dbReference type="PANTHER" id="PTHR47234">
    <property type="match status" value="1"/>
</dbReference>
<dbReference type="InterPro" id="IPR012910">
    <property type="entry name" value="Plug_dom"/>
</dbReference>
<keyword evidence="6 11" id="KW-0798">TonB box</keyword>
<dbReference type="EMBL" id="WWCR01000001">
    <property type="protein sequence ID" value="MYM70969.1"/>
    <property type="molecule type" value="Genomic_DNA"/>
</dbReference>
<dbReference type="GO" id="GO:0009279">
    <property type="term" value="C:cell outer membrane"/>
    <property type="evidence" value="ECO:0007669"/>
    <property type="project" value="UniProtKB-SubCell"/>
</dbReference>
<proteinExistence type="inferred from homology"/>
<evidence type="ECO:0000256" key="7">
    <source>
        <dbReference type="ARBA" id="ARBA00023136"/>
    </source>
</evidence>
<feature type="domain" description="TonB-dependent receptor-like beta-barrel" evidence="13">
    <location>
        <begin position="441"/>
        <end position="882"/>
    </location>
</feature>
<evidence type="ECO:0000256" key="9">
    <source>
        <dbReference type="ARBA" id="ARBA00023237"/>
    </source>
</evidence>
<feature type="chain" id="PRO_5031429979" evidence="12">
    <location>
        <begin position="34"/>
        <end position="922"/>
    </location>
</feature>
<dbReference type="AlphaFoldDB" id="A0A7X4GXP4"/>
<dbReference type="PROSITE" id="PS52016">
    <property type="entry name" value="TONB_DEPENDENT_REC_3"/>
    <property type="match status" value="1"/>
</dbReference>
<dbReference type="Pfam" id="PF00593">
    <property type="entry name" value="TonB_dep_Rec_b-barrel"/>
    <property type="match status" value="1"/>
</dbReference>
<dbReference type="CDD" id="cd01347">
    <property type="entry name" value="ligand_gated_channel"/>
    <property type="match status" value="1"/>
</dbReference>
<reference evidence="15 16" key="1">
    <citation type="submission" date="2019-12" db="EMBL/GenBank/DDBJ databases">
        <title>Novel species isolated from a subtropical stream in China.</title>
        <authorList>
            <person name="Lu H."/>
        </authorList>
    </citation>
    <scope>NUCLEOTIDE SEQUENCE [LARGE SCALE GENOMIC DNA]</scope>
    <source>
        <strain evidence="15 16">FT134W</strain>
    </source>
</reference>
<evidence type="ECO:0000256" key="1">
    <source>
        <dbReference type="ARBA" id="ARBA00004571"/>
    </source>
</evidence>
<evidence type="ECO:0000256" key="3">
    <source>
        <dbReference type="ARBA" id="ARBA00022448"/>
    </source>
</evidence>
<dbReference type="PANTHER" id="PTHR47234:SF2">
    <property type="entry name" value="TONB-DEPENDENT RECEPTOR"/>
    <property type="match status" value="1"/>
</dbReference>
<keyword evidence="12" id="KW-0732">Signal</keyword>